<organism evidence="1 2">
    <name type="scientific">Cinchona calisaya</name>
    <dbReference type="NCBI Taxonomy" id="153742"/>
    <lineage>
        <taxon>Eukaryota</taxon>
        <taxon>Viridiplantae</taxon>
        <taxon>Streptophyta</taxon>
        <taxon>Embryophyta</taxon>
        <taxon>Tracheophyta</taxon>
        <taxon>Spermatophyta</taxon>
        <taxon>Magnoliopsida</taxon>
        <taxon>eudicotyledons</taxon>
        <taxon>Gunneridae</taxon>
        <taxon>Pentapetalae</taxon>
        <taxon>asterids</taxon>
        <taxon>lamiids</taxon>
        <taxon>Gentianales</taxon>
        <taxon>Rubiaceae</taxon>
        <taxon>Cinchonoideae</taxon>
        <taxon>Cinchoneae</taxon>
        <taxon>Cinchona</taxon>
    </lineage>
</organism>
<protein>
    <submittedName>
        <fullName evidence="1">Uncharacterized protein</fullName>
    </submittedName>
</protein>
<keyword evidence="2" id="KW-1185">Reference proteome</keyword>
<sequence>MDNLLPIEDVKTKMSNWSAKISVQEKLQVTLLSKNKTTYQKFIFVDSKGSKVQGIMFNQAILVLSPKLQALKKYLISKSEVRLIP</sequence>
<gene>
    <name evidence="1" type="ORF">ACH5RR_029281</name>
</gene>
<dbReference type="InterPro" id="IPR012340">
    <property type="entry name" value="NA-bd_OB-fold"/>
</dbReference>
<dbReference type="AlphaFoldDB" id="A0ABD2YUS0"/>
<dbReference type="Proteomes" id="UP001630127">
    <property type="component" value="Unassembled WGS sequence"/>
</dbReference>
<dbReference type="SUPFAM" id="SSF50249">
    <property type="entry name" value="Nucleic acid-binding proteins"/>
    <property type="match status" value="1"/>
</dbReference>
<reference evidence="1 2" key="1">
    <citation type="submission" date="2024-11" db="EMBL/GenBank/DDBJ databases">
        <title>A near-complete genome assembly of Cinchona calisaya.</title>
        <authorList>
            <person name="Lian D.C."/>
            <person name="Zhao X.W."/>
            <person name="Wei L."/>
        </authorList>
    </citation>
    <scope>NUCLEOTIDE SEQUENCE [LARGE SCALE GENOMIC DNA]</scope>
    <source>
        <tissue evidence="1">Nenye</tissue>
    </source>
</reference>
<accession>A0ABD2YUS0</accession>
<evidence type="ECO:0000313" key="1">
    <source>
        <dbReference type="EMBL" id="KAL3509880.1"/>
    </source>
</evidence>
<name>A0ABD2YUS0_9GENT</name>
<dbReference type="EMBL" id="JBJUIK010000012">
    <property type="protein sequence ID" value="KAL3509880.1"/>
    <property type="molecule type" value="Genomic_DNA"/>
</dbReference>
<evidence type="ECO:0000313" key="2">
    <source>
        <dbReference type="Proteomes" id="UP001630127"/>
    </source>
</evidence>
<proteinExistence type="predicted"/>
<dbReference type="Gene3D" id="2.40.50.140">
    <property type="entry name" value="Nucleic acid-binding proteins"/>
    <property type="match status" value="1"/>
</dbReference>
<comment type="caution">
    <text evidence="1">The sequence shown here is derived from an EMBL/GenBank/DDBJ whole genome shotgun (WGS) entry which is preliminary data.</text>
</comment>